<dbReference type="PROSITE" id="PS51707">
    <property type="entry name" value="CYTH"/>
    <property type="match status" value="1"/>
</dbReference>
<evidence type="ECO:0000313" key="2">
    <source>
        <dbReference type="EMBL" id="EHJ52542.1"/>
    </source>
</evidence>
<evidence type="ECO:0000259" key="1">
    <source>
        <dbReference type="PROSITE" id="PS51707"/>
    </source>
</evidence>
<dbReference type="PIRSF" id="PIRSF012526">
    <property type="entry name" value="CYTH_UCP012526"/>
    <property type="match status" value="1"/>
</dbReference>
<dbReference type="Gene3D" id="2.40.320.10">
    <property type="entry name" value="Hypothetical Protein Pfu-838710-001"/>
    <property type="match status" value="1"/>
</dbReference>
<dbReference type="SMART" id="SM01118">
    <property type="entry name" value="CYTH"/>
    <property type="match status" value="1"/>
</dbReference>
<dbReference type="InterPro" id="IPR009195">
    <property type="entry name" value="Uncharacterised_YjbK"/>
</dbReference>
<dbReference type="SUPFAM" id="SSF55154">
    <property type="entry name" value="CYTH-like phosphatases"/>
    <property type="match status" value="1"/>
</dbReference>
<protein>
    <submittedName>
        <fullName evidence="2">Adenylate cyclase</fullName>
    </submittedName>
</protein>
<name>G5JUA4_9STRE</name>
<organism evidence="2 3">
    <name type="scientific">Streptococcus macacae NCTC 11558</name>
    <dbReference type="NCBI Taxonomy" id="764298"/>
    <lineage>
        <taxon>Bacteria</taxon>
        <taxon>Bacillati</taxon>
        <taxon>Bacillota</taxon>
        <taxon>Bacilli</taxon>
        <taxon>Lactobacillales</taxon>
        <taxon>Streptococcaceae</taxon>
        <taxon>Streptococcus</taxon>
    </lineage>
</organism>
<dbReference type="eggNOG" id="COG4116">
    <property type="taxonomic scope" value="Bacteria"/>
</dbReference>
<comment type="caution">
    <text evidence="2">The sequence shown here is derived from an EMBL/GenBank/DDBJ whole genome shotgun (WGS) entry which is preliminary data.</text>
</comment>
<keyword evidence="3" id="KW-1185">Reference proteome</keyword>
<accession>G5JUA4</accession>
<dbReference type="InterPro" id="IPR023577">
    <property type="entry name" value="CYTH_domain"/>
</dbReference>
<feature type="domain" description="CYTH" evidence="1">
    <location>
        <begin position="4"/>
        <end position="196"/>
    </location>
</feature>
<dbReference type="STRING" id="764298.STRMA_0645"/>
<dbReference type="AlphaFoldDB" id="G5JUA4"/>
<reference evidence="2 3" key="1">
    <citation type="journal article" date="2014" name="Int. J. Syst. Evol. Microbiol.">
        <title>Phylogenomics and the dynamic genome evolution of the genus Streptococcus.</title>
        <authorList>
            <consortium name="The Broad Institute Genome Sequencing Platform"/>
            <person name="Richards V.P."/>
            <person name="Palmer S.R."/>
            <person name="Pavinski Bitar P.D."/>
            <person name="Qin X."/>
            <person name="Weinstock G.M."/>
            <person name="Highlander S.K."/>
            <person name="Town C.D."/>
            <person name="Burne R.A."/>
            <person name="Stanhope M.J."/>
        </authorList>
    </citation>
    <scope>NUCLEOTIDE SEQUENCE [LARGE SCALE GENOMIC DNA]</scope>
    <source>
        <strain evidence="2 3">NCTC 11558</strain>
    </source>
</reference>
<dbReference type="InterPro" id="IPR033469">
    <property type="entry name" value="CYTH-like_dom_sf"/>
</dbReference>
<dbReference type="Pfam" id="PF01928">
    <property type="entry name" value="CYTH"/>
    <property type="match status" value="1"/>
</dbReference>
<evidence type="ECO:0000313" key="3">
    <source>
        <dbReference type="Proteomes" id="UP000003573"/>
    </source>
</evidence>
<gene>
    <name evidence="2" type="ORF">STRMA_0645</name>
</gene>
<dbReference type="EMBL" id="AEUW02000001">
    <property type="protein sequence ID" value="EHJ52542.1"/>
    <property type="molecule type" value="Genomic_DNA"/>
</dbReference>
<dbReference type="Proteomes" id="UP000003573">
    <property type="component" value="Unassembled WGS sequence"/>
</dbReference>
<dbReference type="CDD" id="cd07762">
    <property type="entry name" value="CYTH-like_Pase_1"/>
    <property type="match status" value="1"/>
</dbReference>
<sequence length="196" mass="23051">MMNHLEIEFKTLLTQKEFKSIEKQLQEVEPIVQTNYYFDTESFDLKYHKMSLRIRIFNDKAELTLKIPQAVGNFEYNHYLTVSEAERMIDTNDIHNTFWDSDLELMQPIKEAGIELTDLKLLGSLTTTRREISTKIGLMALDYNYYGGFEDYELELEVNEAEKGKRDFKAFLESNNIKFKYAKSKVARFSATLNKP</sequence>
<proteinExistence type="predicted"/>